<keyword evidence="10" id="KW-0456">Lyase</keyword>
<dbReference type="InterPro" id="IPR004628">
    <property type="entry name" value="Man_deHydtase"/>
</dbReference>
<evidence type="ECO:0000256" key="10">
    <source>
        <dbReference type="ARBA" id="ARBA00023239"/>
    </source>
</evidence>
<comment type="pathway">
    <text evidence="5">Carbohydrate metabolism; pentose and glucuronate interconversion.</text>
</comment>
<dbReference type="GO" id="GO:0008198">
    <property type="term" value="F:ferrous iron binding"/>
    <property type="evidence" value="ECO:0007669"/>
    <property type="project" value="TreeGrafter"/>
</dbReference>
<dbReference type="Pfam" id="PF03786">
    <property type="entry name" value="UxuA"/>
    <property type="match status" value="2"/>
</dbReference>
<evidence type="ECO:0000256" key="9">
    <source>
        <dbReference type="ARBA" id="ARBA00023211"/>
    </source>
</evidence>
<comment type="catalytic activity">
    <reaction evidence="1">
        <text>D-mannonate = 2-dehydro-3-deoxy-D-gluconate + H2O</text>
        <dbReference type="Rhea" id="RHEA:20097"/>
        <dbReference type="ChEBI" id="CHEBI:15377"/>
        <dbReference type="ChEBI" id="CHEBI:17767"/>
        <dbReference type="ChEBI" id="CHEBI:57990"/>
        <dbReference type="EC" id="4.2.1.8"/>
    </reaction>
</comment>
<proteinExistence type="inferred from homology"/>
<accession>A0A179DFF1</accession>
<reference evidence="11 12" key="2">
    <citation type="submission" date="2016-06" db="EMBL/GenBank/DDBJ databases">
        <title>Pedobacter psychrophilus sp. nov., isolated from Antarctic fragmentary rock.</title>
        <authorList>
            <person name="Svec P."/>
        </authorList>
    </citation>
    <scope>NUCLEOTIDE SEQUENCE [LARGE SCALE GENOMIC DNA]</scope>
    <source>
        <strain evidence="11 12">CCM 8644</strain>
    </source>
</reference>
<comment type="function">
    <text evidence="4">Catalyzes the dehydration of D-mannonate.</text>
</comment>
<gene>
    <name evidence="11" type="ORF">A5893_09370</name>
</gene>
<evidence type="ECO:0000256" key="8">
    <source>
        <dbReference type="ARBA" id="ARBA00023004"/>
    </source>
</evidence>
<dbReference type="InterPro" id="IPR036237">
    <property type="entry name" value="Xyl_isomerase-like_sf"/>
</dbReference>
<evidence type="ECO:0000256" key="7">
    <source>
        <dbReference type="ARBA" id="ARBA00012927"/>
    </source>
</evidence>
<dbReference type="SUPFAM" id="SSF51658">
    <property type="entry name" value="Xylose isomerase-like"/>
    <property type="match status" value="1"/>
</dbReference>
<evidence type="ECO:0000256" key="6">
    <source>
        <dbReference type="ARBA" id="ARBA00007389"/>
    </source>
</evidence>
<dbReference type="RefSeq" id="WP_068822393.1">
    <property type="nucleotide sequence ID" value="NZ_LWHJ01000027.1"/>
</dbReference>
<evidence type="ECO:0000256" key="3">
    <source>
        <dbReference type="ARBA" id="ARBA00001954"/>
    </source>
</evidence>
<dbReference type="UniPathway" id="UPA00246"/>
<reference evidence="11 12" key="1">
    <citation type="submission" date="2016-04" db="EMBL/GenBank/DDBJ databases">
        <authorList>
            <person name="Evans L.H."/>
            <person name="Alamgir A."/>
            <person name="Owens N."/>
            <person name="Weber N.D."/>
            <person name="Virtaneva K."/>
            <person name="Barbian K."/>
            <person name="Babar A."/>
            <person name="Rosenke K."/>
        </authorList>
    </citation>
    <scope>NUCLEOTIDE SEQUENCE [LARGE SCALE GENOMIC DNA]</scope>
    <source>
        <strain evidence="11 12">CCM 8644</strain>
    </source>
</reference>
<name>A0A179DFF1_9SPHI</name>
<dbReference type="GO" id="GO:0030145">
    <property type="term" value="F:manganese ion binding"/>
    <property type="evidence" value="ECO:0007669"/>
    <property type="project" value="TreeGrafter"/>
</dbReference>
<dbReference type="EMBL" id="LWHJ01000027">
    <property type="protein sequence ID" value="OAQ39776.1"/>
    <property type="molecule type" value="Genomic_DNA"/>
</dbReference>
<keyword evidence="8" id="KW-0408">Iron</keyword>
<keyword evidence="12" id="KW-1185">Reference proteome</keyword>
<comment type="cofactor">
    <cofactor evidence="3">
        <name>Fe(2+)</name>
        <dbReference type="ChEBI" id="CHEBI:29033"/>
    </cofactor>
</comment>
<comment type="cofactor">
    <cofactor evidence="2">
        <name>Mn(2+)</name>
        <dbReference type="ChEBI" id="CHEBI:29035"/>
    </cofactor>
</comment>
<dbReference type="PANTHER" id="PTHR30387:SF2">
    <property type="entry name" value="MANNONATE DEHYDRATASE"/>
    <property type="match status" value="1"/>
</dbReference>
<dbReference type="GO" id="GO:0042840">
    <property type="term" value="P:D-glucuronate catabolic process"/>
    <property type="evidence" value="ECO:0007669"/>
    <property type="project" value="TreeGrafter"/>
</dbReference>
<comment type="similarity">
    <text evidence="6">Belongs to the mannonate dehydratase family.</text>
</comment>
<dbReference type="GO" id="GO:0008927">
    <property type="term" value="F:mannonate dehydratase activity"/>
    <property type="evidence" value="ECO:0007669"/>
    <property type="project" value="UniProtKB-EC"/>
</dbReference>
<dbReference type="EC" id="4.2.1.8" evidence="7"/>
<evidence type="ECO:0000313" key="12">
    <source>
        <dbReference type="Proteomes" id="UP000078459"/>
    </source>
</evidence>
<dbReference type="PANTHER" id="PTHR30387">
    <property type="entry name" value="MANNONATE DEHYDRATASE"/>
    <property type="match status" value="1"/>
</dbReference>
<evidence type="ECO:0000256" key="2">
    <source>
        <dbReference type="ARBA" id="ARBA00001936"/>
    </source>
</evidence>
<dbReference type="Gene3D" id="3.20.20.150">
    <property type="entry name" value="Divalent-metal-dependent TIM barrel enzymes"/>
    <property type="match status" value="1"/>
</dbReference>
<evidence type="ECO:0000256" key="5">
    <source>
        <dbReference type="ARBA" id="ARBA00004892"/>
    </source>
</evidence>
<evidence type="ECO:0000313" key="11">
    <source>
        <dbReference type="EMBL" id="OAQ39776.1"/>
    </source>
</evidence>
<evidence type="ECO:0000256" key="4">
    <source>
        <dbReference type="ARBA" id="ARBA00002713"/>
    </source>
</evidence>
<organism evidence="11 12">
    <name type="scientific">Pedobacter psychrophilus</name>
    <dbReference type="NCBI Taxonomy" id="1826909"/>
    <lineage>
        <taxon>Bacteria</taxon>
        <taxon>Pseudomonadati</taxon>
        <taxon>Bacteroidota</taxon>
        <taxon>Sphingobacteriia</taxon>
        <taxon>Sphingobacteriales</taxon>
        <taxon>Sphingobacteriaceae</taxon>
        <taxon>Pedobacter</taxon>
    </lineage>
</organism>
<dbReference type="AlphaFoldDB" id="A0A179DFF1"/>
<dbReference type="STRING" id="1826909.A5893_09370"/>
<protein>
    <recommendedName>
        <fullName evidence="7">mannonate dehydratase</fullName>
        <ecNumber evidence="7">4.2.1.8</ecNumber>
    </recommendedName>
</protein>
<evidence type="ECO:0000256" key="1">
    <source>
        <dbReference type="ARBA" id="ARBA00001794"/>
    </source>
</evidence>
<dbReference type="PIRSF" id="PIRSF016049">
    <property type="entry name" value="Man_dehyd"/>
    <property type="match status" value="1"/>
</dbReference>
<sequence length="322" mass="36313">MKLSFLFFGNKPDEKWVLAKQMGINYAIAKLAPELTGDLPPWDLASLQKSKAIYNDHGFELIGFEGDQFDMMRIKLGLEGRDQDIENYCLMLENMGKLNIKLLCYNFMATGWFRTAKAVQERAGALVSGFNSKDAALLPDTKYGKVSAEKIWENYQYFLAKVLPVAEKAGVKMAMHPDDPPVPELQGIGRIFINAEATRKVLSLYDSPSHGLTFCQGTYTTMGEDVKSLIREFGQQEKIFFVHIRDVEGTADNFKETFHDNGPTDMVDMYRTYQEVGFDGPIRSDHVPTMAGESNQMHGYEMKGNLFGIGYMKGIMDALEIK</sequence>
<comment type="caution">
    <text evidence="11">The sequence shown here is derived from an EMBL/GenBank/DDBJ whole genome shotgun (WGS) entry which is preliminary data.</text>
</comment>
<dbReference type="OrthoDB" id="9780250at2"/>
<keyword evidence="9" id="KW-0464">Manganese</keyword>
<dbReference type="Proteomes" id="UP000078459">
    <property type="component" value="Unassembled WGS sequence"/>
</dbReference>